<name>A0A6L2LFV0_TANCI</name>
<sequence length="294" mass="34639">MEREKYHHHHTKPHHHTKTHHNTTTRRNIGFKCAMEDVHLIWERNGRIHCLNENKIWLHQWFDDIKLWEDNDVSCGRLTWITIEGLPSLARSFGSVKTIISKFGKILEVGHLDFDAKVLSSVKYLVLTTRMTSIYQPVVVLVNNKIYRVMVLEEQFHALSFFHSPTTYDNKFGEESFTMENEKSPLHYPRGHLRSLRYKRLIIFSSGLFGLIPMLTGLIVALLALREEHLWSSLQHLISHTQVVWIIFGDFNMVRSMNERIGSHFDDIEANTLMTSYQELVYMTSDWRLFTPFT</sequence>
<dbReference type="EMBL" id="BKCJ010004112">
    <property type="protein sequence ID" value="GEU59104.1"/>
    <property type="molecule type" value="Genomic_DNA"/>
</dbReference>
<feature type="region of interest" description="Disordered" evidence="1">
    <location>
        <begin position="1"/>
        <end position="24"/>
    </location>
</feature>
<dbReference type="AlphaFoldDB" id="A0A6L2LFV0"/>
<keyword evidence="2" id="KW-0812">Transmembrane</keyword>
<accession>A0A6L2LFV0</accession>
<evidence type="ECO:0000313" key="3">
    <source>
        <dbReference type="EMBL" id="GEU59104.1"/>
    </source>
</evidence>
<organism evidence="3">
    <name type="scientific">Tanacetum cinerariifolium</name>
    <name type="common">Dalmatian daisy</name>
    <name type="synonym">Chrysanthemum cinerariifolium</name>
    <dbReference type="NCBI Taxonomy" id="118510"/>
    <lineage>
        <taxon>Eukaryota</taxon>
        <taxon>Viridiplantae</taxon>
        <taxon>Streptophyta</taxon>
        <taxon>Embryophyta</taxon>
        <taxon>Tracheophyta</taxon>
        <taxon>Spermatophyta</taxon>
        <taxon>Magnoliopsida</taxon>
        <taxon>eudicotyledons</taxon>
        <taxon>Gunneridae</taxon>
        <taxon>Pentapetalae</taxon>
        <taxon>asterids</taxon>
        <taxon>campanulids</taxon>
        <taxon>Asterales</taxon>
        <taxon>Asteraceae</taxon>
        <taxon>Asteroideae</taxon>
        <taxon>Anthemideae</taxon>
        <taxon>Anthemidinae</taxon>
        <taxon>Tanacetum</taxon>
    </lineage>
</organism>
<gene>
    <name evidence="3" type="ORF">Tci_031082</name>
</gene>
<evidence type="ECO:0000256" key="1">
    <source>
        <dbReference type="SAM" id="MobiDB-lite"/>
    </source>
</evidence>
<reference evidence="3" key="1">
    <citation type="journal article" date="2019" name="Sci. Rep.">
        <title>Draft genome of Tanacetum cinerariifolium, the natural source of mosquito coil.</title>
        <authorList>
            <person name="Yamashiro T."/>
            <person name="Shiraishi A."/>
            <person name="Satake H."/>
            <person name="Nakayama K."/>
        </authorList>
    </citation>
    <scope>NUCLEOTIDE SEQUENCE</scope>
</reference>
<comment type="caution">
    <text evidence="3">The sequence shown here is derived from an EMBL/GenBank/DDBJ whole genome shotgun (WGS) entry which is preliminary data.</text>
</comment>
<proteinExistence type="predicted"/>
<keyword evidence="2" id="KW-0472">Membrane</keyword>
<protein>
    <submittedName>
        <fullName evidence="3">Nucleotide-binding alpha-beta plait domain-containing protein</fullName>
    </submittedName>
</protein>
<keyword evidence="2" id="KW-1133">Transmembrane helix</keyword>
<feature type="transmembrane region" description="Helical" evidence="2">
    <location>
        <begin position="201"/>
        <end position="225"/>
    </location>
</feature>
<evidence type="ECO:0000256" key="2">
    <source>
        <dbReference type="SAM" id="Phobius"/>
    </source>
</evidence>